<comment type="caution">
    <text evidence="1">The sequence shown here is derived from an EMBL/GenBank/DDBJ whole genome shotgun (WGS) entry which is preliminary data.</text>
</comment>
<sequence>MMYNLLLLRALDPGAVQNELARIFRVSPGDVDVSDQDEMEERNWDAIVSCEFTQGSGDIPWKLSIYSTDDVGTPPSESALASEIARALNVSVLFPGTLALPSVWNVTRSDGVAGFVRIAEPESDDDVLHVTLTERNLPELPYVASGRIPEVIKELQIPSPVSDALLGHYTSDDGRKIHELLVNWERLTVRMSSGWPPSGWYPPEMYMEDLRLRDELGERVADMDEGDRALVRGLLERLDSAYRASSVSDDGRSLCEALGSTASNSPPGRAWYWLRRPAALPWTRQDGGGDVQSPA</sequence>
<accession>A0ABV4ZGF0</accession>
<dbReference type="Proteomes" id="UP001577267">
    <property type="component" value="Unassembled WGS sequence"/>
</dbReference>
<name>A0ABV4ZGF0_9ACTN</name>
<reference evidence="1 2" key="1">
    <citation type="submission" date="2024-09" db="EMBL/GenBank/DDBJ databases">
        <title>Draft genome sequence of multifaceted antimicrobials producing Streptomyces sp. strain FH1.</title>
        <authorList>
            <person name="Hassan F."/>
            <person name="Ali H."/>
            <person name="Hassan N."/>
            <person name="Nawaz A."/>
        </authorList>
    </citation>
    <scope>NUCLEOTIDE SEQUENCE [LARGE SCALE GENOMIC DNA]</scope>
    <source>
        <strain evidence="1 2">FH1</strain>
    </source>
</reference>
<gene>
    <name evidence="1" type="ORF">ACE11A_02300</name>
</gene>
<protein>
    <submittedName>
        <fullName evidence="1">Uncharacterized protein</fullName>
    </submittedName>
</protein>
<dbReference type="RefSeq" id="WP_375061233.1">
    <property type="nucleotide sequence ID" value="NZ_JBHGBT010000001.1"/>
</dbReference>
<organism evidence="1 2">
    <name type="scientific">Streptomyces carpaticus</name>
    <dbReference type="NCBI Taxonomy" id="285558"/>
    <lineage>
        <taxon>Bacteria</taxon>
        <taxon>Bacillati</taxon>
        <taxon>Actinomycetota</taxon>
        <taxon>Actinomycetes</taxon>
        <taxon>Kitasatosporales</taxon>
        <taxon>Streptomycetaceae</taxon>
        <taxon>Streptomyces</taxon>
    </lineage>
</organism>
<proteinExistence type="predicted"/>
<evidence type="ECO:0000313" key="2">
    <source>
        <dbReference type="Proteomes" id="UP001577267"/>
    </source>
</evidence>
<evidence type="ECO:0000313" key="1">
    <source>
        <dbReference type="EMBL" id="MFB4193192.1"/>
    </source>
</evidence>
<keyword evidence="2" id="KW-1185">Reference proteome</keyword>
<dbReference type="EMBL" id="JBHGBT010000001">
    <property type="protein sequence ID" value="MFB4193192.1"/>
    <property type="molecule type" value="Genomic_DNA"/>
</dbReference>